<evidence type="ECO:0000256" key="1">
    <source>
        <dbReference type="SAM" id="SignalP"/>
    </source>
</evidence>
<dbReference type="EMBL" id="KK198763">
    <property type="protein sequence ID" value="KCW46227.1"/>
    <property type="molecule type" value="Genomic_DNA"/>
</dbReference>
<protein>
    <recommendedName>
        <fullName evidence="2">Bifunctional inhibitor/plant lipid transfer protein/seed storage helical domain-containing protein</fullName>
    </recommendedName>
</protein>
<gene>
    <name evidence="3" type="ORF">EUGRSUZ_K00115</name>
</gene>
<evidence type="ECO:0000313" key="3">
    <source>
        <dbReference type="EMBL" id="KCW46227.1"/>
    </source>
</evidence>
<dbReference type="Pfam" id="PF14368">
    <property type="entry name" value="LTP_2"/>
    <property type="match status" value="1"/>
</dbReference>
<dbReference type="AlphaFoldDB" id="A0A058ZWQ7"/>
<dbReference type="InterPro" id="IPR016140">
    <property type="entry name" value="Bifunc_inhib/LTP/seed_store"/>
</dbReference>
<proteinExistence type="predicted"/>
<dbReference type="InParanoid" id="A0A058ZWQ7"/>
<evidence type="ECO:0000259" key="2">
    <source>
        <dbReference type="Pfam" id="PF14368"/>
    </source>
</evidence>
<dbReference type="PANTHER" id="PTHR33286">
    <property type="entry name" value="BIFUNCTIONAL INHIBITOR/LIPID-TRANSFER PROTEIN/SEED STORAGE 2S ALBUMIN SUPERFAMILY PROTEIN"/>
    <property type="match status" value="1"/>
</dbReference>
<dbReference type="Gramene" id="KCW46227">
    <property type="protein sequence ID" value="KCW46227"/>
    <property type="gene ID" value="EUGRSUZ_K00115"/>
</dbReference>
<dbReference type="KEGG" id="egr:104424309"/>
<feature type="chain" id="PRO_5001566824" description="Bifunctional inhibitor/plant lipid transfer protein/seed storage helical domain-containing protein" evidence="1">
    <location>
        <begin position="31"/>
        <end position="117"/>
    </location>
</feature>
<dbReference type="STRING" id="71139.A0A058ZWQ7"/>
<reference evidence="3" key="1">
    <citation type="submission" date="2013-07" db="EMBL/GenBank/DDBJ databases">
        <title>The genome of Eucalyptus grandis.</title>
        <authorList>
            <person name="Schmutz J."/>
            <person name="Hayes R."/>
            <person name="Myburg A."/>
            <person name="Tuskan G."/>
            <person name="Grattapaglia D."/>
            <person name="Rokhsar D.S."/>
        </authorList>
    </citation>
    <scope>NUCLEOTIDE SEQUENCE</scope>
    <source>
        <tissue evidence="3">Leaf extractions</tissue>
    </source>
</reference>
<name>A0A058ZWQ7_EUCGR</name>
<feature type="signal peptide" evidence="1">
    <location>
        <begin position="1"/>
        <end position="30"/>
    </location>
</feature>
<keyword evidence="1" id="KW-0732">Signal</keyword>
<feature type="domain" description="Bifunctional inhibitor/plant lipid transfer protein/seed storage helical" evidence="2">
    <location>
        <begin position="19"/>
        <end position="110"/>
    </location>
</feature>
<sequence>MGRKRRSSGTAGMQLLVLWLVMRGAWDVAALTPGQCKEERNRIEEACRSSFLAKQNVSPACCQRVRVTHFVECICPISPKLASLIRAYGVKRLVGEIRRCGGTIPRNYKCGSITTPP</sequence>
<accession>A0A058ZWQ7</accession>
<dbReference type="PANTHER" id="PTHR33286:SF7">
    <property type="entry name" value="BIFUNCTIONAL INHIBITOR_PLANT LIPID TRANSFER PROTEIN_SEED STORAGE HELICAL DOMAIN-CONTAINING PROTEIN"/>
    <property type="match status" value="1"/>
</dbReference>
<organism evidence="3">
    <name type="scientific">Eucalyptus grandis</name>
    <name type="common">Flooded gum</name>
    <dbReference type="NCBI Taxonomy" id="71139"/>
    <lineage>
        <taxon>Eukaryota</taxon>
        <taxon>Viridiplantae</taxon>
        <taxon>Streptophyta</taxon>
        <taxon>Embryophyta</taxon>
        <taxon>Tracheophyta</taxon>
        <taxon>Spermatophyta</taxon>
        <taxon>Magnoliopsida</taxon>
        <taxon>eudicotyledons</taxon>
        <taxon>Gunneridae</taxon>
        <taxon>Pentapetalae</taxon>
        <taxon>rosids</taxon>
        <taxon>malvids</taxon>
        <taxon>Myrtales</taxon>
        <taxon>Myrtaceae</taxon>
        <taxon>Myrtoideae</taxon>
        <taxon>Eucalypteae</taxon>
        <taxon>Eucalyptus</taxon>
    </lineage>
</organism>
<dbReference type="OrthoDB" id="1885440at2759"/>